<keyword evidence="1 4" id="KW-0645">Protease</keyword>
<protein>
    <recommendedName>
        <fullName evidence="4">Cysteine protease</fullName>
        <ecNumber evidence="4">3.4.22.-</ecNumber>
    </recommendedName>
</protein>
<dbReference type="GO" id="GO:0000423">
    <property type="term" value="P:mitophagy"/>
    <property type="evidence" value="ECO:0007669"/>
    <property type="project" value="TreeGrafter"/>
</dbReference>
<evidence type="ECO:0000256" key="4">
    <source>
        <dbReference type="RuleBase" id="RU363115"/>
    </source>
</evidence>
<gene>
    <name evidence="6" type="ORF">PSON_ATCC_30995.1.T0660242</name>
</gene>
<dbReference type="GO" id="GO:0000045">
    <property type="term" value="P:autophagosome assembly"/>
    <property type="evidence" value="ECO:0007669"/>
    <property type="project" value="TreeGrafter"/>
</dbReference>
<dbReference type="PANTHER" id="PTHR22624:SF49">
    <property type="entry name" value="CYSTEINE PROTEASE"/>
    <property type="match status" value="1"/>
</dbReference>
<dbReference type="AlphaFoldDB" id="A0A8S1P1F7"/>
<reference evidence="6" key="1">
    <citation type="submission" date="2021-01" db="EMBL/GenBank/DDBJ databases">
        <authorList>
            <consortium name="Genoscope - CEA"/>
            <person name="William W."/>
        </authorList>
    </citation>
    <scope>NUCLEOTIDE SEQUENCE</scope>
</reference>
<dbReference type="Proteomes" id="UP000692954">
    <property type="component" value="Unassembled WGS sequence"/>
</dbReference>
<evidence type="ECO:0000256" key="3">
    <source>
        <dbReference type="ARBA" id="ARBA00022807"/>
    </source>
</evidence>
<dbReference type="OrthoDB" id="433762at2759"/>
<dbReference type="GO" id="GO:0016485">
    <property type="term" value="P:protein processing"/>
    <property type="evidence" value="ECO:0007669"/>
    <property type="project" value="TreeGrafter"/>
</dbReference>
<dbReference type="PANTHER" id="PTHR22624">
    <property type="entry name" value="CYSTEINE PROTEASE ATG4"/>
    <property type="match status" value="1"/>
</dbReference>
<evidence type="ECO:0000256" key="2">
    <source>
        <dbReference type="ARBA" id="ARBA00022801"/>
    </source>
</evidence>
<keyword evidence="4" id="KW-0813">Transport</keyword>
<keyword evidence="4" id="KW-0963">Cytoplasm</keyword>
<organism evidence="6 7">
    <name type="scientific">Paramecium sonneborni</name>
    <dbReference type="NCBI Taxonomy" id="65129"/>
    <lineage>
        <taxon>Eukaryota</taxon>
        <taxon>Sar</taxon>
        <taxon>Alveolata</taxon>
        <taxon>Ciliophora</taxon>
        <taxon>Intramacronucleata</taxon>
        <taxon>Oligohymenophorea</taxon>
        <taxon>Peniculida</taxon>
        <taxon>Parameciidae</taxon>
        <taxon>Paramecium</taxon>
    </lineage>
</organism>
<dbReference type="Pfam" id="PF03416">
    <property type="entry name" value="Peptidase_C54"/>
    <property type="match status" value="1"/>
</dbReference>
<evidence type="ECO:0000313" key="7">
    <source>
        <dbReference type="Proteomes" id="UP000692954"/>
    </source>
</evidence>
<comment type="caution">
    <text evidence="6">The sequence shown here is derived from an EMBL/GenBank/DDBJ whole genome shotgun (WGS) entry which is preliminary data.</text>
</comment>
<sequence length="392" mass="46253">MFQSLLNLKYSWQQSSKDDINNKELVDATISILGFSLKNLPFDKKKELIQQVYSRTIWFTYRKNFPQILNSQQTSDVGWGCMLRSGQMIWAQILRVHIRQKKQQSKDYQYKLLCAFSDDDDDEYKKLFTNDLKLCLSPYSIQKIEAISQIKFSAKPCQWYRPDQILNALSLLHQQKPLQGSEDLETSISDNLFYDRLFCDMYGLKMDCEHIINEIKKDKTKEISKICNICKKKQPKSLAIFFLTRIGLEEINKDYIPFLNDLIDLPWFQGIIGGKEDKAYYILGRVNKKLIYLDPHYIQEHTSRGNVVMLKDSFFCKDVKYLNEEQMSPSLALGFYCQNQMELDNFFNSVEQIKKNYNTDKTFGYIDRITPNTFIIGIDENDYLIIKNEIYE</sequence>
<proteinExistence type="inferred from homology"/>
<evidence type="ECO:0000256" key="1">
    <source>
        <dbReference type="ARBA" id="ARBA00022670"/>
    </source>
</evidence>
<comment type="similarity">
    <text evidence="4">Belongs to the peptidase C54 family.</text>
</comment>
<dbReference type="GO" id="GO:0005737">
    <property type="term" value="C:cytoplasm"/>
    <property type="evidence" value="ECO:0007669"/>
    <property type="project" value="UniProtKB-SubCell"/>
</dbReference>
<dbReference type="EMBL" id="CAJJDN010000066">
    <property type="protein sequence ID" value="CAD8096593.1"/>
    <property type="molecule type" value="Genomic_DNA"/>
</dbReference>
<dbReference type="EC" id="3.4.22.-" evidence="4"/>
<dbReference type="GO" id="GO:0035973">
    <property type="term" value="P:aggrephagy"/>
    <property type="evidence" value="ECO:0007669"/>
    <property type="project" value="TreeGrafter"/>
</dbReference>
<keyword evidence="4" id="KW-0072">Autophagy</keyword>
<dbReference type="GO" id="GO:0004197">
    <property type="term" value="F:cysteine-type endopeptidase activity"/>
    <property type="evidence" value="ECO:0007669"/>
    <property type="project" value="TreeGrafter"/>
</dbReference>
<dbReference type="InterPro" id="IPR046792">
    <property type="entry name" value="Peptidase_C54_cat"/>
</dbReference>
<keyword evidence="2 4" id="KW-0378">Hydrolase</keyword>
<comment type="subcellular location">
    <subcellularLocation>
        <location evidence="4">Cytoplasm</location>
    </subcellularLocation>
</comment>
<keyword evidence="7" id="KW-1185">Reference proteome</keyword>
<keyword evidence="4" id="KW-0653">Protein transport</keyword>
<name>A0A8S1P1F7_9CILI</name>
<dbReference type="GO" id="GO:0015031">
    <property type="term" value="P:protein transport"/>
    <property type="evidence" value="ECO:0007669"/>
    <property type="project" value="UniProtKB-KW"/>
</dbReference>
<dbReference type="GO" id="GO:0034727">
    <property type="term" value="P:piecemeal microautophagy of the nucleus"/>
    <property type="evidence" value="ECO:0007669"/>
    <property type="project" value="TreeGrafter"/>
</dbReference>
<comment type="function">
    <text evidence="4">Cysteine protease that plays a key role in autophagy by mediating both proteolytic activation and delipidation of ATG8 family proteins.</text>
</comment>
<dbReference type="GO" id="GO:0019786">
    <property type="term" value="F:protein-phosphatidylethanolamide deconjugating activity"/>
    <property type="evidence" value="ECO:0007669"/>
    <property type="project" value="InterPro"/>
</dbReference>
<dbReference type="InterPro" id="IPR005078">
    <property type="entry name" value="Peptidase_C54"/>
</dbReference>
<evidence type="ECO:0000259" key="5">
    <source>
        <dbReference type="Pfam" id="PF03416"/>
    </source>
</evidence>
<feature type="domain" description="Peptidase C54 catalytic" evidence="5">
    <location>
        <begin position="47"/>
        <end position="348"/>
    </location>
</feature>
<accession>A0A8S1P1F7</accession>
<keyword evidence="3" id="KW-0788">Thiol protease</keyword>
<evidence type="ECO:0000313" key="6">
    <source>
        <dbReference type="EMBL" id="CAD8096593.1"/>
    </source>
</evidence>